<protein>
    <submittedName>
        <fullName evidence="10">Two-component system, OmpR family, response regulator RegX3</fullName>
    </submittedName>
</protein>
<keyword evidence="3" id="KW-0805">Transcription regulation</keyword>
<dbReference type="Gene3D" id="1.10.10.10">
    <property type="entry name" value="Winged helix-like DNA-binding domain superfamily/Winged helix DNA-binding domain"/>
    <property type="match status" value="1"/>
</dbReference>
<evidence type="ECO:0000259" key="9">
    <source>
        <dbReference type="PROSITE" id="PS51755"/>
    </source>
</evidence>
<dbReference type="InterPro" id="IPR001867">
    <property type="entry name" value="OmpR/PhoB-type_DNA-bd"/>
</dbReference>
<dbReference type="InterPro" id="IPR039420">
    <property type="entry name" value="WalR-like"/>
</dbReference>
<proteinExistence type="predicted"/>
<dbReference type="PROSITE" id="PS50110">
    <property type="entry name" value="RESPONSE_REGULATORY"/>
    <property type="match status" value="1"/>
</dbReference>
<dbReference type="CDD" id="cd17574">
    <property type="entry name" value="REC_OmpR"/>
    <property type="match status" value="1"/>
</dbReference>
<dbReference type="EMBL" id="FXUB01000001">
    <property type="protein sequence ID" value="SMP07264.1"/>
    <property type="molecule type" value="Genomic_DNA"/>
</dbReference>
<feature type="DNA-binding region" description="OmpR/PhoB-type" evidence="7">
    <location>
        <begin position="123"/>
        <end position="217"/>
    </location>
</feature>
<dbReference type="PROSITE" id="PS51755">
    <property type="entry name" value="OMPR_PHOB"/>
    <property type="match status" value="1"/>
</dbReference>
<comment type="caution">
    <text evidence="10">The sequence shown here is derived from an EMBL/GenBank/DDBJ whole genome shotgun (WGS) entry which is preliminary data.</text>
</comment>
<dbReference type="Pfam" id="PF00486">
    <property type="entry name" value="Trans_reg_C"/>
    <property type="match status" value="1"/>
</dbReference>
<dbReference type="SMART" id="SM00448">
    <property type="entry name" value="REC"/>
    <property type="match status" value="1"/>
</dbReference>
<feature type="domain" description="Response regulatory" evidence="8">
    <location>
        <begin position="4"/>
        <end position="120"/>
    </location>
</feature>
<evidence type="ECO:0000256" key="7">
    <source>
        <dbReference type="PROSITE-ProRule" id="PRU01091"/>
    </source>
</evidence>
<dbReference type="InterPro" id="IPR011006">
    <property type="entry name" value="CheY-like_superfamily"/>
</dbReference>
<feature type="domain" description="OmpR/PhoB-type" evidence="9">
    <location>
        <begin position="123"/>
        <end position="217"/>
    </location>
</feature>
<dbReference type="SMART" id="SM00862">
    <property type="entry name" value="Trans_reg_C"/>
    <property type="match status" value="1"/>
</dbReference>
<dbReference type="Gene3D" id="6.10.250.690">
    <property type="match status" value="1"/>
</dbReference>
<keyword evidence="4 7" id="KW-0238">DNA-binding</keyword>
<dbReference type="PANTHER" id="PTHR48111:SF1">
    <property type="entry name" value="TWO-COMPONENT RESPONSE REGULATOR ORR33"/>
    <property type="match status" value="1"/>
</dbReference>
<dbReference type="InterPro" id="IPR001789">
    <property type="entry name" value="Sig_transdc_resp-reg_receiver"/>
</dbReference>
<evidence type="ECO:0000313" key="10">
    <source>
        <dbReference type="EMBL" id="SMP07264.1"/>
    </source>
</evidence>
<feature type="modified residue" description="4-aspartylphosphate" evidence="6">
    <location>
        <position position="55"/>
    </location>
</feature>
<dbReference type="SUPFAM" id="SSF52172">
    <property type="entry name" value="CheY-like"/>
    <property type="match status" value="1"/>
</dbReference>
<dbReference type="InterPro" id="IPR016032">
    <property type="entry name" value="Sig_transdc_resp-reg_C-effctor"/>
</dbReference>
<accession>A0ABY1NE04</accession>
<dbReference type="RefSeq" id="WP_283399974.1">
    <property type="nucleotide sequence ID" value="NZ_FXUB01000001.1"/>
</dbReference>
<dbReference type="CDD" id="cd00383">
    <property type="entry name" value="trans_reg_C"/>
    <property type="match status" value="1"/>
</dbReference>
<gene>
    <name evidence="10" type="ORF">SAMN06265339_0469</name>
</gene>
<dbReference type="Proteomes" id="UP001157911">
    <property type="component" value="Unassembled WGS sequence"/>
</dbReference>
<evidence type="ECO:0000256" key="4">
    <source>
        <dbReference type="ARBA" id="ARBA00023125"/>
    </source>
</evidence>
<keyword evidence="11" id="KW-1185">Reference proteome</keyword>
<organism evidence="10 11">
    <name type="scientific">Desulfurobacterium pacificum</name>
    <dbReference type="NCBI Taxonomy" id="240166"/>
    <lineage>
        <taxon>Bacteria</taxon>
        <taxon>Pseudomonadati</taxon>
        <taxon>Aquificota</taxon>
        <taxon>Aquificia</taxon>
        <taxon>Desulfurobacteriales</taxon>
        <taxon>Desulfurobacteriaceae</taxon>
        <taxon>Desulfurobacterium</taxon>
    </lineage>
</organism>
<keyword evidence="1 6" id="KW-0597">Phosphoprotein</keyword>
<keyword evidence="5" id="KW-0804">Transcription</keyword>
<name>A0ABY1NE04_9BACT</name>
<dbReference type="Gene3D" id="3.40.50.2300">
    <property type="match status" value="1"/>
</dbReference>
<keyword evidence="2" id="KW-0902">Two-component regulatory system</keyword>
<evidence type="ECO:0000256" key="1">
    <source>
        <dbReference type="ARBA" id="ARBA00022553"/>
    </source>
</evidence>
<evidence type="ECO:0000313" key="11">
    <source>
        <dbReference type="Proteomes" id="UP001157911"/>
    </source>
</evidence>
<dbReference type="Pfam" id="PF00072">
    <property type="entry name" value="Response_reg"/>
    <property type="match status" value="1"/>
</dbReference>
<sequence>MSFRVAVVEDDVSIANLLKRVLSAEGLKVRTFSTGERFINELFEYGEQFDLVILDVMLPGADGVSVCSFLRDRGVNVPVLMLTALSEEDDKVKGLESGADDYLTKPFGLKELVARVRALLRRRGTFHMSSSAELEFVDEGVVIQGRKVKLTKKEKKLLKVLVDNAGRVVSKDELLVKVWGDENVSLRVVDVHVKHLRDKIGSERIKTVWGVGYRFEV</sequence>
<dbReference type="PANTHER" id="PTHR48111">
    <property type="entry name" value="REGULATOR OF RPOS"/>
    <property type="match status" value="1"/>
</dbReference>
<dbReference type="InterPro" id="IPR036388">
    <property type="entry name" value="WH-like_DNA-bd_sf"/>
</dbReference>
<evidence type="ECO:0000256" key="5">
    <source>
        <dbReference type="ARBA" id="ARBA00023163"/>
    </source>
</evidence>
<evidence type="ECO:0000256" key="2">
    <source>
        <dbReference type="ARBA" id="ARBA00023012"/>
    </source>
</evidence>
<evidence type="ECO:0000256" key="6">
    <source>
        <dbReference type="PROSITE-ProRule" id="PRU00169"/>
    </source>
</evidence>
<reference evidence="10 11" key="1">
    <citation type="submission" date="2017-05" db="EMBL/GenBank/DDBJ databases">
        <authorList>
            <person name="Varghese N."/>
            <person name="Submissions S."/>
        </authorList>
    </citation>
    <scope>NUCLEOTIDE SEQUENCE [LARGE SCALE GENOMIC DNA]</scope>
    <source>
        <strain evidence="10 11">DSM 15522</strain>
    </source>
</reference>
<dbReference type="SUPFAM" id="SSF46894">
    <property type="entry name" value="C-terminal effector domain of the bipartite response regulators"/>
    <property type="match status" value="1"/>
</dbReference>
<evidence type="ECO:0000259" key="8">
    <source>
        <dbReference type="PROSITE" id="PS50110"/>
    </source>
</evidence>
<evidence type="ECO:0000256" key="3">
    <source>
        <dbReference type="ARBA" id="ARBA00023015"/>
    </source>
</evidence>